<dbReference type="InterPro" id="IPR015943">
    <property type="entry name" value="WD40/YVTN_repeat-like_dom_sf"/>
</dbReference>
<dbReference type="InterPro" id="IPR055188">
    <property type="entry name" value="Choice_anch_I"/>
</dbReference>
<dbReference type="InterPro" id="IPR052956">
    <property type="entry name" value="Mesenchyme-surface_protein"/>
</dbReference>
<reference evidence="4 5" key="2">
    <citation type="submission" date="2020-06" db="EMBL/GenBank/DDBJ databases">
        <title>Halomonas songnenensis sp. nov., a moderately halophilic bacterium isolated from saline and alkaline soils.</title>
        <authorList>
            <person name="Jiang J."/>
            <person name="Pan Y."/>
        </authorList>
    </citation>
    <scope>NUCLEOTIDE SEQUENCE [LARGE SCALE GENOMIC DNA]</scope>
    <source>
        <strain evidence="4 5">TBZ9</strain>
    </source>
</reference>
<dbReference type="Proteomes" id="UP000588806">
    <property type="component" value="Unassembled WGS sequence"/>
</dbReference>
<feature type="region of interest" description="Disordered" evidence="1">
    <location>
        <begin position="432"/>
        <end position="459"/>
    </location>
</feature>
<protein>
    <submittedName>
        <fullName evidence="4">Alkaline phosphatase</fullName>
    </submittedName>
</protein>
<dbReference type="InterPro" id="IPR011048">
    <property type="entry name" value="Haem_d1_sf"/>
</dbReference>
<keyword evidence="5" id="KW-1185">Reference proteome</keyword>
<feature type="signal peptide" evidence="2">
    <location>
        <begin position="1"/>
        <end position="26"/>
    </location>
</feature>
<dbReference type="AlphaFoldDB" id="A0A7Y3XBL8"/>
<comment type="caution">
    <text evidence="4">The sequence shown here is derived from an EMBL/GenBank/DDBJ whole genome shotgun (WGS) entry which is preliminary data.</text>
</comment>
<dbReference type="PANTHER" id="PTHR46928:SF1">
    <property type="entry name" value="MESENCHYME-SPECIFIC CELL SURFACE GLYCOPROTEIN"/>
    <property type="match status" value="1"/>
</dbReference>
<keyword evidence="2" id="KW-0732">Signal</keyword>
<dbReference type="PANTHER" id="PTHR46928">
    <property type="entry name" value="MESENCHYME-SPECIFIC CELL SURFACE GLYCOPROTEIN"/>
    <property type="match status" value="1"/>
</dbReference>
<gene>
    <name evidence="4" type="ORF">HLB35_12510</name>
</gene>
<feature type="domain" description="Choice-of-anchor I" evidence="3">
    <location>
        <begin position="52"/>
        <end position="553"/>
    </location>
</feature>
<dbReference type="NCBIfam" id="NF038117">
    <property type="entry name" value="choice_anch_I"/>
    <property type="match status" value="1"/>
</dbReference>
<evidence type="ECO:0000256" key="1">
    <source>
        <dbReference type="SAM" id="MobiDB-lite"/>
    </source>
</evidence>
<evidence type="ECO:0000259" key="3">
    <source>
        <dbReference type="Pfam" id="PF22494"/>
    </source>
</evidence>
<dbReference type="EMBL" id="JABFHI010000005">
    <property type="protein sequence ID" value="NOG32370.1"/>
    <property type="molecule type" value="Genomic_DNA"/>
</dbReference>
<dbReference type="SUPFAM" id="SSF51004">
    <property type="entry name" value="C-terminal (heme d1) domain of cytochrome cd1-nitrite reductase"/>
    <property type="match status" value="1"/>
</dbReference>
<proteinExistence type="predicted"/>
<accession>A0A7Y3XBL8</accession>
<evidence type="ECO:0000313" key="4">
    <source>
        <dbReference type="EMBL" id="NOG32370.1"/>
    </source>
</evidence>
<reference evidence="4 5" key="1">
    <citation type="submission" date="2020-05" db="EMBL/GenBank/DDBJ databases">
        <authorList>
            <person name="Ruan W."/>
            <person name="Jeon C.O."/>
            <person name="Chun B.H."/>
        </authorList>
    </citation>
    <scope>NUCLEOTIDE SEQUENCE [LARGE SCALE GENOMIC DNA]</scope>
    <source>
        <strain evidence="4 5">TBZ9</strain>
    </source>
</reference>
<feature type="compositionally biased region" description="Basic and acidic residues" evidence="1">
    <location>
        <begin position="445"/>
        <end position="455"/>
    </location>
</feature>
<sequence length="559" mass="59707">MQPKPLAAAILATLVSGALVASYGHASVSAQPTKAHTLSAIGHYQSGVFDESAAEITAFDPASERTFVINAASGQVDIFDMSNPSRLKLVSTIDVSDLGADANSIAVMNGTLAIAVEAQEATDPGVVAFYDTNGNRLSFVEAGALPDALTFSPDGRYVVVANEGEPNDDYTVDPEGSVSVIDLSVGIENLTQADVRHAHFQAFNGQEDALREAGVRIFGPGASAAQDMEPEWVEVSADSSTAYISLQENNAIGVVDIASATVSDIFPLGFKDWSADGNWSGKGLDASNRDDAINIQHWPIMGVYQPDTIRVYETDGETYIVTANEGDARDYDAWSEEFRVKNLQLDPTAFPDAETLQKEENLGRLRVTSTLGVSNGCDPSALSTDIESACVYDTLYAYGARSMSIFQVTADGLKKVFDTGSQMEETIAAMFPDDFNSNNDENDSFDARSDDKGPEPEGIAIGRIDDSTYAFVGLERIGGIMMYDITSPADTTLVDYINHRDFSLANEPEALTQTDLGAEGLYFVSADTSPDADGRPLLIVGNEVSGTTTVFAIDRAKQQ</sequence>
<name>A0A7Y3XBL8_9GAMM</name>
<dbReference type="RefSeq" id="WP_171702846.1">
    <property type="nucleotide sequence ID" value="NZ_JABFHI010000005.1"/>
</dbReference>
<feature type="chain" id="PRO_5030698031" evidence="2">
    <location>
        <begin position="27"/>
        <end position="559"/>
    </location>
</feature>
<dbReference type="Gene3D" id="2.130.10.10">
    <property type="entry name" value="YVTN repeat-like/Quinoprotein amine dehydrogenase"/>
    <property type="match status" value="1"/>
</dbReference>
<organism evidence="4 5">
    <name type="scientific">Vreelandella azerica</name>
    <dbReference type="NCBI Taxonomy" id="2732867"/>
    <lineage>
        <taxon>Bacteria</taxon>
        <taxon>Pseudomonadati</taxon>
        <taxon>Pseudomonadota</taxon>
        <taxon>Gammaproteobacteria</taxon>
        <taxon>Oceanospirillales</taxon>
        <taxon>Halomonadaceae</taxon>
        <taxon>Vreelandella</taxon>
    </lineage>
</organism>
<evidence type="ECO:0000256" key="2">
    <source>
        <dbReference type="SAM" id="SignalP"/>
    </source>
</evidence>
<evidence type="ECO:0000313" key="5">
    <source>
        <dbReference type="Proteomes" id="UP000588806"/>
    </source>
</evidence>
<dbReference type="Pfam" id="PF22494">
    <property type="entry name" value="choice_anch_I"/>
    <property type="match status" value="1"/>
</dbReference>